<organism evidence="2 3">
    <name type="scientific">Nitratifractor salsuginis (strain DSM 16511 / JCM 12458 / E9I37-1)</name>
    <dbReference type="NCBI Taxonomy" id="749222"/>
    <lineage>
        <taxon>Bacteria</taxon>
        <taxon>Pseudomonadati</taxon>
        <taxon>Campylobacterota</taxon>
        <taxon>Epsilonproteobacteria</taxon>
        <taxon>Campylobacterales</taxon>
        <taxon>Sulfurovaceae</taxon>
        <taxon>Nitratifractor</taxon>
    </lineage>
</organism>
<dbReference type="EMBL" id="CP002452">
    <property type="protein sequence ID" value="ADV46481.1"/>
    <property type="molecule type" value="Genomic_DNA"/>
</dbReference>
<feature type="transmembrane region" description="Helical" evidence="1">
    <location>
        <begin position="64"/>
        <end position="81"/>
    </location>
</feature>
<evidence type="ECO:0000313" key="3">
    <source>
        <dbReference type="Proteomes" id="UP000008633"/>
    </source>
</evidence>
<dbReference type="RefSeq" id="WP_013554172.1">
    <property type="nucleotide sequence ID" value="NC_014935.1"/>
</dbReference>
<dbReference type="STRING" id="749222.Nitsa_1228"/>
<dbReference type="Proteomes" id="UP000008633">
    <property type="component" value="Chromosome"/>
</dbReference>
<protein>
    <submittedName>
        <fullName evidence="2">Uncharacterized protein</fullName>
    </submittedName>
</protein>
<keyword evidence="3" id="KW-1185">Reference proteome</keyword>
<name>E6WYG9_NITSE</name>
<evidence type="ECO:0000256" key="1">
    <source>
        <dbReference type="SAM" id="Phobius"/>
    </source>
</evidence>
<gene>
    <name evidence="2" type="ordered locus">Nitsa_1228</name>
</gene>
<accession>E6WYG9</accession>
<proteinExistence type="predicted"/>
<evidence type="ECO:0000313" key="2">
    <source>
        <dbReference type="EMBL" id="ADV46481.1"/>
    </source>
</evidence>
<keyword evidence="1" id="KW-0812">Transmembrane</keyword>
<reference evidence="2 3" key="1">
    <citation type="journal article" date="2011" name="Stand. Genomic Sci.">
        <title>Complete genome sequence of Nitratifractor salsuginis type strain (E9I37-1).</title>
        <authorList>
            <person name="Anderson I."/>
            <person name="Sikorski J."/>
            <person name="Zeytun A."/>
            <person name="Nolan M."/>
            <person name="Lapidus A."/>
            <person name="Lucas S."/>
            <person name="Hammon N."/>
            <person name="Deshpande S."/>
            <person name="Cheng J.F."/>
            <person name="Tapia R."/>
            <person name="Han C."/>
            <person name="Goodwin L."/>
            <person name="Pitluck S."/>
            <person name="Liolios K."/>
            <person name="Pagani I."/>
            <person name="Ivanova N."/>
            <person name="Huntemann M."/>
            <person name="Mavromatis K."/>
            <person name="Ovchinikova G."/>
            <person name="Pati A."/>
            <person name="Chen A."/>
            <person name="Palaniappan K."/>
            <person name="Land M."/>
            <person name="Hauser L."/>
            <person name="Brambilla E.M."/>
            <person name="Ngatchou-Djao O.D."/>
            <person name="Rohde M."/>
            <person name="Tindall B.J."/>
            <person name="Goker M."/>
            <person name="Detter J.C."/>
            <person name="Woyke T."/>
            <person name="Bristow J."/>
            <person name="Eisen J.A."/>
            <person name="Markowitz V."/>
            <person name="Hugenholtz P."/>
            <person name="Klenk H.P."/>
            <person name="Kyrpides N.C."/>
        </authorList>
    </citation>
    <scope>NUCLEOTIDE SEQUENCE [LARGE SCALE GENOMIC DNA]</scope>
    <source>
        <strain evidence="3">DSM 16511 / JCM 12458 / E9I37-1</strain>
    </source>
</reference>
<dbReference type="AlphaFoldDB" id="E6WYG9"/>
<dbReference type="HOGENOM" id="CLU_1546794_0_0_7"/>
<feature type="transmembrane region" description="Helical" evidence="1">
    <location>
        <begin position="36"/>
        <end position="57"/>
    </location>
</feature>
<keyword evidence="1" id="KW-0472">Membrane</keyword>
<dbReference type="KEGG" id="nsa:Nitsa_1228"/>
<dbReference type="OrthoDB" id="5372732at2"/>
<reference evidence="3" key="2">
    <citation type="submission" date="2011-01" db="EMBL/GenBank/DDBJ databases">
        <title>The complete genome of Nitratifractor salsuginis DSM 16511.</title>
        <authorList>
            <consortium name="US DOE Joint Genome Institute (JGI-PGF)"/>
            <person name="Lucas S."/>
            <person name="Copeland A."/>
            <person name="Lapidus A."/>
            <person name="Bruce D."/>
            <person name="Goodwin L."/>
            <person name="Pitluck S."/>
            <person name="Kyrpides N."/>
            <person name="Mavromatis K."/>
            <person name="Ivanova N."/>
            <person name="Mikhailova N."/>
            <person name="Zeytun A."/>
            <person name="Detter J.C."/>
            <person name="Tapia R."/>
            <person name="Han C."/>
            <person name="Land M."/>
            <person name="Hauser L."/>
            <person name="Markowitz V."/>
            <person name="Cheng J.-F."/>
            <person name="Hugenholtz P."/>
            <person name="Woyke T."/>
            <person name="Wu D."/>
            <person name="Tindall B."/>
            <person name="Schuetze A."/>
            <person name="Brambilla E."/>
            <person name="Klenk H.-P."/>
            <person name="Eisen J.A."/>
        </authorList>
    </citation>
    <scope>NUCLEOTIDE SEQUENCE [LARGE SCALE GENOMIC DNA]</scope>
    <source>
        <strain evidence="3">DSM 16511 / JCM 12458 / E9I37-1</strain>
    </source>
</reference>
<dbReference type="eggNOG" id="ENOG502ZYZW">
    <property type="taxonomic scope" value="Bacteria"/>
</dbReference>
<feature type="transmembrane region" description="Helical" evidence="1">
    <location>
        <begin position="87"/>
        <end position="106"/>
    </location>
</feature>
<sequence length="174" mass="20257">MNKKESLYFILAVVAAFFLLLAGAWTSPTFAEEQSYIEAIVMFGALLFVFSVVVVVAALGFHSFALFMALFLAIAVSIYGVEAGVIVIVMTYLVWGLVFAIQMLLYHNRVESAVRWFRERYTFKAFSREYKVFYPMIWAFYFLFEYIPNRLTGESIAQFNPKELYERMRHDLRP</sequence>
<keyword evidence="1" id="KW-1133">Transmembrane helix</keyword>